<feature type="transmembrane region" description="Helical" evidence="7">
    <location>
        <begin position="222"/>
        <end position="248"/>
    </location>
</feature>
<reference evidence="9 10" key="1">
    <citation type="submission" date="2021-06" db="EMBL/GenBank/DDBJ databases">
        <title>Genome-based taxonomic framework of Microbacterium strains isolated from marine environment, the description of four new species and reclassification of four preexisting species.</title>
        <authorList>
            <person name="Lee S.D."/>
            <person name="Kim S.-M."/>
            <person name="Byeon Y.-S."/>
            <person name="Yang H.L."/>
            <person name="Kim I.S."/>
        </authorList>
    </citation>
    <scope>NUCLEOTIDE SEQUENCE [LARGE SCALE GENOMIC DNA]</scope>
    <source>
        <strain evidence="9 10">SSW1-49</strain>
    </source>
</reference>
<feature type="transmembrane region" description="Helical" evidence="7">
    <location>
        <begin position="188"/>
        <end position="210"/>
    </location>
</feature>
<evidence type="ECO:0000256" key="6">
    <source>
        <dbReference type="ARBA" id="ARBA00023136"/>
    </source>
</evidence>
<keyword evidence="10" id="KW-1185">Reference proteome</keyword>
<dbReference type="EMBL" id="JAHWXN010000001">
    <property type="protein sequence ID" value="MCK2035717.1"/>
    <property type="molecule type" value="Genomic_DNA"/>
</dbReference>
<evidence type="ECO:0000256" key="1">
    <source>
        <dbReference type="ARBA" id="ARBA00004651"/>
    </source>
</evidence>
<feature type="transmembrane region" description="Helical" evidence="7">
    <location>
        <begin position="84"/>
        <end position="110"/>
    </location>
</feature>
<keyword evidence="4 7" id="KW-0812">Transmembrane</keyword>
<evidence type="ECO:0000313" key="10">
    <source>
        <dbReference type="Proteomes" id="UP001300096"/>
    </source>
</evidence>
<dbReference type="Pfam" id="PF00528">
    <property type="entry name" value="BPD_transp_1"/>
    <property type="match status" value="1"/>
</dbReference>
<evidence type="ECO:0000256" key="4">
    <source>
        <dbReference type="ARBA" id="ARBA00022692"/>
    </source>
</evidence>
<evidence type="ECO:0000256" key="3">
    <source>
        <dbReference type="ARBA" id="ARBA00022475"/>
    </source>
</evidence>
<feature type="domain" description="ABC transmembrane type-1" evidence="8">
    <location>
        <begin position="48"/>
        <end position="253"/>
    </location>
</feature>
<comment type="subcellular location">
    <subcellularLocation>
        <location evidence="1 7">Cell membrane</location>
        <topology evidence="1 7">Multi-pass membrane protein</topology>
    </subcellularLocation>
</comment>
<keyword evidence="2 7" id="KW-0813">Transport</keyword>
<sequence>MQYFTFLGGIFFGRQIGVGGAAIDCVAPCFGVSMRTGEAVTDIIARGIPVTLSIVIGGFVLYMIIGVGLGVLAATRHRTIIDRIAVGGSIAGASLPIFFVGLILTTVLVYGLEVLPRPGYVDPTKDLAGWAGGMLLPWITLAIVNSAIYARLSRSAMLDALSQDFIRTARAKGLSTGTVNLKHALRAAITPIVTIAGLDLGAQLGGIAILENVFGLNGVGQIAVTAVAAVNFPVVMGVVLLAAFFVVVMNLVTDSMQLVLDPRIERR</sequence>
<feature type="transmembrane region" description="Helical" evidence="7">
    <location>
        <begin position="50"/>
        <end position="72"/>
    </location>
</feature>
<keyword evidence="3" id="KW-1003">Cell membrane</keyword>
<name>A0ABT0FDB6_9MICO</name>
<protein>
    <submittedName>
        <fullName evidence="9">ABC transporter permease</fullName>
    </submittedName>
</protein>
<keyword evidence="5 7" id="KW-1133">Transmembrane helix</keyword>
<dbReference type="InterPro" id="IPR000515">
    <property type="entry name" value="MetI-like"/>
</dbReference>
<organism evidence="9 10">
    <name type="scientific">Microbacterium croceum</name>
    <dbReference type="NCBI Taxonomy" id="2851645"/>
    <lineage>
        <taxon>Bacteria</taxon>
        <taxon>Bacillati</taxon>
        <taxon>Actinomycetota</taxon>
        <taxon>Actinomycetes</taxon>
        <taxon>Micrococcales</taxon>
        <taxon>Microbacteriaceae</taxon>
        <taxon>Microbacterium</taxon>
    </lineage>
</organism>
<feature type="transmembrane region" description="Helical" evidence="7">
    <location>
        <begin position="130"/>
        <end position="150"/>
    </location>
</feature>
<evidence type="ECO:0000313" key="9">
    <source>
        <dbReference type="EMBL" id="MCK2035717.1"/>
    </source>
</evidence>
<dbReference type="PANTHER" id="PTHR43163">
    <property type="entry name" value="DIPEPTIDE TRANSPORT SYSTEM PERMEASE PROTEIN DPPB-RELATED"/>
    <property type="match status" value="1"/>
</dbReference>
<dbReference type="Proteomes" id="UP001300096">
    <property type="component" value="Unassembled WGS sequence"/>
</dbReference>
<evidence type="ECO:0000259" key="8">
    <source>
        <dbReference type="PROSITE" id="PS50928"/>
    </source>
</evidence>
<dbReference type="SUPFAM" id="SSF161098">
    <property type="entry name" value="MetI-like"/>
    <property type="match status" value="1"/>
</dbReference>
<dbReference type="Pfam" id="PF19300">
    <property type="entry name" value="BPD_transp_1_N"/>
    <property type="match status" value="1"/>
</dbReference>
<proteinExistence type="inferred from homology"/>
<dbReference type="InterPro" id="IPR035906">
    <property type="entry name" value="MetI-like_sf"/>
</dbReference>
<dbReference type="CDD" id="cd06261">
    <property type="entry name" value="TM_PBP2"/>
    <property type="match status" value="1"/>
</dbReference>
<dbReference type="Gene3D" id="1.10.3720.10">
    <property type="entry name" value="MetI-like"/>
    <property type="match status" value="1"/>
</dbReference>
<dbReference type="InterPro" id="IPR045621">
    <property type="entry name" value="BPD_transp_1_N"/>
</dbReference>
<comment type="similarity">
    <text evidence="7">Belongs to the binding-protein-dependent transport system permease family.</text>
</comment>
<evidence type="ECO:0000256" key="2">
    <source>
        <dbReference type="ARBA" id="ARBA00022448"/>
    </source>
</evidence>
<evidence type="ECO:0000256" key="7">
    <source>
        <dbReference type="RuleBase" id="RU363032"/>
    </source>
</evidence>
<dbReference type="PANTHER" id="PTHR43163:SF6">
    <property type="entry name" value="DIPEPTIDE TRANSPORT SYSTEM PERMEASE PROTEIN DPPB-RELATED"/>
    <property type="match status" value="1"/>
</dbReference>
<keyword evidence="6 7" id="KW-0472">Membrane</keyword>
<evidence type="ECO:0000256" key="5">
    <source>
        <dbReference type="ARBA" id="ARBA00022989"/>
    </source>
</evidence>
<dbReference type="PROSITE" id="PS50928">
    <property type="entry name" value="ABC_TM1"/>
    <property type="match status" value="1"/>
</dbReference>
<accession>A0ABT0FDB6</accession>
<gene>
    <name evidence="9" type="ORF">KZC51_06165</name>
</gene>
<comment type="caution">
    <text evidence="9">The sequence shown here is derived from an EMBL/GenBank/DDBJ whole genome shotgun (WGS) entry which is preliminary data.</text>
</comment>